<sequence>MRPSTRPDQGAPALDIGDRLEPGILERAARPLRVRVGDRARAETDACHAFMLDKLASDTPVYGVSTGFGPLVGEDARPDIDDQADNAFAHLTAGQGPDLPAPVVRACLLVRLHSLARGRSGVTARLLDALVAALATPIAPAVPELGSLGASGDLIPLTYLSQALAGRGYAYLAGERLPARDALRRLGLEPITPDGREALALVNGTSLTSAAAGLALAGLLRSARTAATLTAVLADLLGCERQFLAPPLLDAYGHPEVIRVGEALRERLRGGERAADRPLQEPYSIRCAPQLIGAAWSSLRHVEDVVERDLNNISDNPLFFPEQDLVAHGGNFFTQPAAFAADLMSLVATQLANLAERQLDLLIDPNRNGGLNAMLASDPGSQHGVQGVQLAATAMVIDMRRRATPASVQTVPTNLHNQDVVPCGTHAALNAFQQAGALRLVQGSLAVALRQAAHLSPRRSTAHGCAAVIDRLAELVAPIDPDRPLDGDVRQAADLLDAVAAEEQDASTPTR</sequence>
<dbReference type="EMBL" id="FMZZ01000007">
    <property type="protein sequence ID" value="SDD12588.1"/>
    <property type="molecule type" value="Genomic_DNA"/>
</dbReference>
<evidence type="ECO:0000256" key="1">
    <source>
        <dbReference type="ARBA" id="ARBA00023239"/>
    </source>
</evidence>
<dbReference type="RefSeq" id="WP_228771699.1">
    <property type="nucleotide sequence ID" value="NZ_FMZZ01000007.1"/>
</dbReference>
<dbReference type="InterPro" id="IPR024083">
    <property type="entry name" value="Fumarase/histidase_N"/>
</dbReference>
<evidence type="ECO:0000313" key="2">
    <source>
        <dbReference type="EMBL" id="SDD12588.1"/>
    </source>
</evidence>
<dbReference type="SUPFAM" id="SSF48557">
    <property type="entry name" value="L-aspartase-like"/>
    <property type="match status" value="1"/>
</dbReference>
<dbReference type="Pfam" id="PF00221">
    <property type="entry name" value="Lyase_aromatic"/>
    <property type="match status" value="1"/>
</dbReference>
<dbReference type="CDD" id="cd00332">
    <property type="entry name" value="PAL-HAL"/>
    <property type="match status" value="1"/>
</dbReference>
<dbReference type="Gene3D" id="1.20.200.10">
    <property type="entry name" value="Fumarase/aspartase (Central domain)"/>
    <property type="match status" value="1"/>
</dbReference>
<dbReference type="AlphaFoldDB" id="A0A1G6S6T3"/>
<reference evidence="3" key="1">
    <citation type="submission" date="2016-10" db="EMBL/GenBank/DDBJ databases">
        <authorList>
            <person name="Varghese N."/>
            <person name="Submissions S."/>
        </authorList>
    </citation>
    <scope>NUCLEOTIDE SEQUENCE [LARGE SCALE GENOMIC DNA]</scope>
    <source>
        <strain evidence="3">IBRC-M 10403</strain>
    </source>
</reference>
<evidence type="ECO:0000313" key="3">
    <source>
        <dbReference type="Proteomes" id="UP000199501"/>
    </source>
</evidence>
<name>A0A1G6S6T3_9PSEU</name>
<accession>A0A1G6S6T3</accession>
<dbReference type="InterPro" id="IPR001106">
    <property type="entry name" value="Aromatic_Lyase"/>
</dbReference>
<dbReference type="STRING" id="1271860.SAMN05216174_107261"/>
<keyword evidence="1 2" id="KW-0456">Lyase</keyword>
<dbReference type="InterPro" id="IPR008948">
    <property type="entry name" value="L-Aspartase-like"/>
</dbReference>
<protein>
    <submittedName>
        <fullName evidence="2">Histidine ammonia-lyase/tyrosine ammonia-lyase</fullName>
    </submittedName>
</protein>
<dbReference type="GO" id="GO:0016841">
    <property type="term" value="F:ammonia-lyase activity"/>
    <property type="evidence" value="ECO:0007669"/>
    <property type="project" value="UniProtKB-ARBA"/>
</dbReference>
<dbReference type="Proteomes" id="UP000199501">
    <property type="component" value="Unassembled WGS sequence"/>
</dbReference>
<organism evidence="2 3">
    <name type="scientific">Actinokineospora iranica</name>
    <dbReference type="NCBI Taxonomy" id="1271860"/>
    <lineage>
        <taxon>Bacteria</taxon>
        <taxon>Bacillati</taxon>
        <taxon>Actinomycetota</taxon>
        <taxon>Actinomycetes</taxon>
        <taxon>Pseudonocardiales</taxon>
        <taxon>Pseudonocardiaceae</taxon>
        <taxon>Actinokineospora</taxon>
    </lineage>
</organism>
<keyword evidence="3" id="KW-1185">Reference proteome</keyword>
<gene>
    <name evidence="2" type="ORF">SAMN05216174_107261</name>
</gene>
<dbReference type="PANTHER" id="PTHR10362">
    <property type="entry name" value="HISTIDINE AMMONIA-LYASE"/>
    <property type="match status" value="1"/>
</dbReference>
<proteinExistence type="predicted"/>
<dbReference type="Gene3D" id="1.10.275.10">
    <property type="entry name" value="Fumarase/aspartase (N-terminal domain)"/>
    <property type="match status" value="1"/>
</dbReference>